<organism evidence="2 3">
    <name type="scientific">Bradyrhizobium symbiodeficiens</name>
    <dbReference type="NCBI Taxonomy" id="1404367"/>
    <lineage>
        <taxon>Bacteria</taxon>
        <taxon>Pseudomonadati</taxon>
        <taxon>Pseudomonadota</taxon>
        <taxon>Alphaproteobacteria</taxon>
        <taxon>Hyphomicrobiales</taxon>
        <taxon>Nitrobacteraceae</taxon>
        <taxon>Bradyrhizobium</taxon>
    </lineage>
</organism>
<keyword evidence="3" id="KW-1185">Reference proteome</keyword>
<reference evidence="2 3" key="2">
    <citation type="journal article" date="2020" name="Int. J. Syst. Evol. Microbiol.">
        <title>Description and complete genome sequences of Bradyrhizobium symbiodeficiens sp. nov., a non-symbiotic bacterium associated with legumes native to Canada.</title>
        <authorList>
            <person name="Bromfield E.S.P."/>
            <person name="Cloutier S."/>
            <person name="Nguyen H.D.T."/>
        </authorList>
    </citation>
    <scope>NUCLEOTIDE SEQUENCE [LARGE SCALE GENOMIC DNA]</scope>
    <source>
        <strain evidence="2 3">65S1MB</strain>
    </source>
</reference>
<name>A0ABX5W134_9BRAD</name>
<sequence length="520" mass="56066">MRPFIPLISLAILHASGAHAQSFGDKGSEPGIPINGVFSAPGAHPDREDHKVYRVDFKCKKLGQLPKTEQKHFFSQKTITSSHGIVVGLSGSPTIADKKLKVPEKPLVFMVPYELDGANVLDKRDICPKPFVIYGTEEGYIFPYASYSETNAPGTAFAAALKLADIVSPLFALFQPMALPAAVATKLTAFKDTKGPIEGIFSLFDKAETYGQPFPLKTGKYAVHTTFSDVEIFVAGLDSIVDAKPTSLQEQFRKHVDSGQPINAAEAQTSCNTIAAALKNIGFSEDRDIPYALTYASTKLGSRAKMVECLGDDYTTAAISLGPVLWKWIPRSLTLNQAYIDDLQPTAFSKAKQRLIDLVVAFARIARGDPARSAEGLEQLKRRVTESVTIVDKTTDGIWPPPSEVKLPSSDIAARFTSLGFTRFGCLAPLSDSNGAGVTSSVASLLAIKPRTTAADFDEAIQLQAVFRKGLISQLFIFNEATWVAKNASLNDGYCENLKLKGAASASTNGRSVAIADHLE</sequence>
<dbReference type="RefSeq" id="WP_140477433.1">
    <property type="nucleotide sequence ID" value="NZ_CP041090.2"/>
</dbReference>
<dbReference type="Proteomes" id="UP000319298">
    <property type="component" value="Chromosome"/>
</dbReference>
<evidence type="ECO:0000313" key="3">
    <source>
        <dbReference type="Proteomes" id="UP000319298"/>
    </source>
</evidence>
<reference evidence="3" key="1">
    <citation type="submission" date="2019-06" db="EMBL/GenBank/DDBJ databases">
        <title>Whole-Genome Sequence of Bradyrhizobium sp. 3 Strain 65S1MB.</title>
        <authorList>
            <person name="Bromfield E.S.P."/>
            <person name="Cloutier S."/>
            <person name="Nguyen H.D.T."/>
        </authorList>
    </citation>
    <scope>NUCLEOTIDE SEQUENCE [LARGE SCALE GENOMIC DNA]</scope>
    <source>
        <strain evidence="3">65S1MB</strain>
    </source>
</reference>
<evidence type="ECO:0000256" key="1">
    <source>
        <dbReference type="SAM" id="SignalP"/>
    </source>
</evidence>
<accession>A0ABX5W134</accession>
<feature type="signal peptide" evidence="1">
    <location>
        <begin position="1"/>
        <end position="20"/>
    </location>
</feature>
<gene>
    <name evidence="2" type="ORF">FJN17_00365</name>
</gene>
<feature type="chain" id="PRO_5046247642" evidence="1">
    <location>
        <begin position="21"/>
        <end position="520"/>
    </location>
</feature>
<dbReference type="EMBL" id="CP041090">
    <property type="protein sequence ID" value="QDF36146.1"/>
    <property type="molecule type" value="Genomic_DNA"/>
</dbReference>
<evidence type="ECO:0000313" key="2">
    <source>
        <dbReference type="EMBL" id="QDF36146.1"/>
    </source>
</evidence>
<protein>
    <submittedName>
        <fullName evidence="2">Uncharacterized protein</fullName>
    </submittedName>
</protein>
<proteinExistence type="predicted"/>
<keyword evidence="1" id="KW-0732">Signal</keyword>